<accession>A0A0B4XAC6</accession>
<dbReference type="InterPro" id="IPR008621">
    <property type="entry name" value="Cbb3-typ_cyt_oxidase_comp"/>
</dbReference>
<geneLocation type="plasmid" evidence="2 3">
    <name>pRgalR602b</name>
</geneLocation>
<sequence>METYDAIRHFADSWGLLAMAVFFVGALFFILRPGSKQIADDAAIIPLKDE</sequence>
<keyword evidence="1" id="KW-0812">Transmembrane</keyword>
<feature type="transmembrane region" description="Helical" evidence="1">
    <location>
        <begin position="14"/>
        <end position="31"/>
    </location>
</feature>
<evidence type="ECO:0000256" key="1">
    <source>
        <dbReference type="SAM" id="Phobius"/>
    </source>
</evidence>
<proteinExistence type="predicted"/>
<dbReference type="HOGENOM" id="CLU_192294_1_2_5"/>
<name>A0A0B4XAC6_9HYPH</name>
<dbReference type="Pfam" id="PF05545">
    <property type="entry name" value="FixQ"/>
    <property type="match status" value="1"/>
</dbReference>
<dbReference type="EMBL" id="CP006879">
    <property type="protein sequence ID" value="AJD43730.1"/>
    <property type="molecule type" value="Genomic_DNA"/>
</dbReference>
<dbReference type="AlphaFoldDB" id="A0A0B4XAC6"/>
<dbReference type="KEGG" id="rga:RGR602_PB00193"/>
<keyword evidence="2" id="KW-0614">Plasmid</keyword>
<reference evidence="2 3" key="1">
    <citation type="submission" date="2013-11" db="EMBL/GenBank/DDBJ databases">
        <title>Complete genome sequence of Rhizobium gallicum bv. gallicum R602.</title>
        <authorList>
            <person name="Bustos P."/>
            <person name="Santamaria R.I."/>
            <person name="Lozano L."/>
            <person name="Acosta J.L."/>
            <person name="Ormeno-Orrillo E."/>
            <person name="Rogel M.A."/>
            <person name="Romero D."/>
            <person name="Cevallos M.A."/>
            <person name="Martinez-Romero E."/>
            <person name="Gonzalez V."/>
        </authorList>
    </citation>
    <scope>NUCLEOTIDE SEQUENCE [LARGE SCALE GENOMIC DNA]</scope>
    <source>
        <strain evidence="2 3">R602</strain>
        <plasmid evidence="2 3">pRgalR602b</plasmid>
    </source>
</reference>
<gene>
    <name evidence="2" type="primary">fixQ-2</name>
    <name evidence="2" type="ORF">RGR602_PB00193</name>
</gene>
<evidence type="ECO:0000313" key="2">
    <source>
        <dbReference type="EMBL" id="AJD43730.1"/>
    </source>
</evidence>
<evidence type="ECO:0000313" key="3">
    <source>
        <dbReference type="Proteomes" id="UP000031368"/>
    </source>
</evidence>
<dbReference type="CDD" id="cd01324">
    <property type="entry name" value="cbb3_Oxidase_CcoQ"/>
    <property type="match status" value="1"/>
</dbReference>
<dbReference type="RefSeq" id="WP_040114206.1">
    <property type="nucleotide sequence ID" value="NZ_CP006879.1"/>
</dbReference>
<keyword evidence="1" id="KW-1133">Transmembrane helix</keyword>
<keyword evidence="3" id="KW-1185">Reference proteome</keyword>
<protein>
    <submittedName>
        <fullName evidence="2">Cbb3-type cytochrome-c oxidase subunit FixQ 2</fullName>
    </submittedName>
</protein>
<keyword evidence="1" id="KW-0472">Membrane</keyword>
<organism evidence="2 3">
    <name type="scientific">Rhizobium gallicum bv. gallicum R602sp</name>
    <dbReference type="NCBI Taxonomy" id="1041138"/>
    <lineage>
        <taxon>Bacteria</taxon>
        <taxon>Pseudomonadati</taxon>
        <taxon>Pseudomonadota</taxon>
        <taxon>Alphaproteobacteria</taxon>
        <taxon>Hyphomicrobiales</taxon>
        <taxon>Rhizobiaceae</taxon>
        <taxon>Rhizobium/Agrobacterium group</taxon>
        <taxon>Rhizobium</taxon>
    </lineage>
</organism>
<dbReference type="Proteomes" id="UP000031368">
    <property type="component" value="Plasmid pRgalR602b"/>
</dbReference>